<dbReference type="Proteomes" id="UP001249851">
    <property type="component" value="Unassembled WGS sequence"/>
</dbReference>
<comment type="caution">
    <text evidence="1">The sequence shown here is derived from an EMBL/GenBank/DDBJ whole genome shotgun (WGS) entry which is preliminary data.</text>
</comment>
<gene>
    <name evidence="1" type="ORF">P5673_019648</name>
</gene>
<reference evidence="1" key="1">
    <citation type="journal article" date="2023" name="G3 (Bethesda)">
        <title>Whole genome assembly and annotation of the endangered Caribbean coral Acropora cervicornis.</title>
        <authorList>
            <person name="Selwyn J.D."/>
            <person name="Vollmer S.V."/>
        </authorList>
    </citation>
    <scope>NUCLEOTIDE SEQUENCE</scope>
    <source>
        <strain evidence="1">K2</strain>
    </source>
</reference>
<name>A0AAD9V1T5_ACRCE</name>
<dbReference type="EMBL" id="JARQWQ010000046">
    <property type="protein sequence ID" value="KAK2558076.1"/>
    <property type="molecule type" value="Genomic_DNA"/>
</dbReference>
<dbReference type="AlphaFoldDB" id="A0AAD9V1T5"/>
<protein>
    <submittedName>
        <fullName evidence="1">Uncharacterized protein</fullName>
    </submittedName>
</protein>
<proteinExistence type="predicted"/>
<sequence length="280" mass="32431">MSCENCSQNTIIKELCGFRYQGLSRLECYDYESSLKIPRALVMKTESKKSSFLPSTSIVQGETRLIANKREKEITHYLTSEIFNTGYGLNKNELHVDLGLLCSSPVATAQQQLSERVGVWERIQHRISEISCFDREQITSNEPREIKELLQRWSSQPIVVEDLEQLWHMSPSELVVAVKNNLLFPWVLCLLYDFRRASWIDLLLGHSEKEEEGEYHKRTICTKGVIRERYSKDIQLKRRRCSGYGDNNNLASVYLVSHPTWVTQPANDDGQSSQRELVIR</sequence>
<organism evidence="1 2">
    <name type="scientific">Acropora cervicornis</name>
    <name type="common">Staghorn coral</name>
    <dbReference type="NCBI Taxonomy" id="6130"/>
    <lineage>
        <taxon>Eukaryota</taxon>
        <taxon>Metazoa</taxon>
        <taxon>Cnidaria</taxon>
        <taxon>Anthozoa</taxon>
        <taxon>Hexacorallia</taxon>
        <taxon>Scleractinia</taxon>
        <taxon>Astrocoeniina</taxon>
        <taxon>Acroporidae</taxon>
        <taxon>Acropora</taxon>
    </lineage>
</organism>
<evidence type="ECO:0000313" key="1">
    <source>
        <dbReference type="EMBL" id="KAK2558076.1"/>
    </source>
</evidence>
<keyword evidence="2" id="KW-1185">Reference proteome</keyword>
<accession>A0AAD9V1T5</accession>
<reference evidence="1" key="2">
    <citation type="journal article" date="2023" name="Science">
        <title>Genomic signatures of disease resistance in endangered staghorn corals.</title>
        <authorList>
            <person name="Vollmer S.V."/>
            <person name="Selwyn J.D."/>
            <person name="Despard B.A."/>
            <person name="Roesel C.L."/>
        </authorList>
    </citation>
    <scope>NUCLEOTIDE SEQUENCE</scope>
    <source>
        <strain evidence="1">K2</strain>
    </source>
</reference>
<evidence type="ECO:0000313" key="2">
    <source>
        <dbReference type="Proteomes" id="UP001249851"/>
    </source>
</evidence>